<dbReference type="AlphaFoldDB" id="A0AAE8HXU0"/>
<name>A0AAE8HXU0_9HYPH</name>
<organism evidence="2 4">
    <name type="scientific">Methylobacterium phyllosphaerae</name>
    <dbReference type="NCBI Taxonomy" id="418223"/>
    <lineage>
        <taxon>Bacteria</taxon>
        <taxon>Pseudomonadati</taxon>
        <taxon>Pseudomonadota</taxon>
        <taxon>Alphaproteobacteria</taxon>
        <taxon>Hyphomicrobiales</taxon>
        <taxon>Methylobacteriaceae</taxon>
        <taxon>Methylobacterium</taxon>
    </lineage>
</organism>
<evidence type="ECO:0000313" key="4">
    <source>
        <dbReference type="Proteomes" id="UP000199140"/>
    </source>
</evidence>
<keyword evidence="3" id="KW-1185">Reference proteome</keyword>
<evidence type="ECO:0000313" key="1">
    <source>
        <dbReference type="EMBL" id="APT35021.1"/>
    </source>
</evidence>
<geneLocation type="plasmid" evidence="1 3">
    <name>CBMB27-p1</name>
</geneLocation>
<proteinExistence type="predicted"/>
<dbReference type="EMBL" id="CP015368">
    <property type="protein sequence ID" value="APT35021.1"/>
    <property type="molecule type" value="Genomic_DNA"/>
</dbReference>
<dbReference type="EMBL" id="FOPK01000042">
    <property type="protein sequence ID" value="SFH67256.1"/>
    <property type="molecule type" value="Genomic_DNA"/>
</dbReference>
<reference evidence="2 4" key="2">
    <citation type="submission" date="2016-10" db="EMBL/GenBank/DDBJ databases">
        <authorList>
            <person name="Varghese N."/>
            <person name="Submissions S."/>
        </authorList>
    </citation>
    <scope>NUCLEOTIDE SEQUENCE [LARGE SCALE GENOMIC DNA]</scope>
    <source>
        <strain evidence="2 4">CBMB27</strain>
    </source>
</reference>
<accession>A0AAE8HXU0</accession>
<keyword evidence="1" id="KW-0614">Plasmid</keyword>
<evidence type="ECO:0000313" key="2">
    <source>
        <dbReference type="EMBL" id="SFH67256.1"/>
    </source>
</evidence>
<sequence>MGDLIRYGALPDGVTLRFKIGAFTPSTIPMEKLAEYMRDLAVILGSPENVHFLRLEAGSTEIVHVVDRGAFLVNVMSRVGGVRYGAAPVEAIAAYRSINKRLAEDRATGALINGELSAEILNFPGMWAVEAEPFPPVTQAGAIDGVVIRLGGTGANVPVHVQAGDTVYSKCLASREIARELGHHLFGGPLRLTGQGKWTRDADGVWNLDRFLIGGFEPLDSKPLSRVVSELRSLRSGWEDVADPWDEIMKLRNDDEGEDAH</sequence>
<dbReference type="RefSeq" id="WP_139231684.1">
    <property type="nucleotide sequence ID" value="NZ_CP015368.1"/>
</dbReference>
<gene>
    <name evidence="1" type="ORF">MCBMB27_05730</name>
    <name evidence="2" type="ORF">SAMN05192567_14216</name>
</gene>
<reference evidence="1 3" key="1">
    <citation type="submission" date="2016-04" db="EMBL/GenBank/DDBJ databases">
        <title>Complete genome sequencing and analysis of CBMB27, Methylobacterium phyllosphaerae isolated from leaf tissues of rice (Oryza sativa L.).</title>
        <authorList>
            <person name="Lee Y."/>
            <person name="Hwangbo K."/>
            <person name="Chung H."/>
            <person name="Yoo J."/>
            <person name="Kim K.Y."/>
            <person name="Sa T.M."/>
            <person name="Um Y."/>
            <person name="Madhaiyan M."/>
        </authorList>
    </citation>
    <scope>NUCLEOTIDE SEQUENCE [LARGE SCALE GENOMIC DNA]</scope>
    <source>
        <strain evidence="1 3">CBMB27</strain>
        <plasmid evidence="1 3">CBMB27-p1</plasmid>
    </source>
</reference>
<dbReference type="KEGG" id="mphy:MCBMB27_05730"/>
<protein>
    <submittedName>
        <fullName evidence="2">Uncharacterized protein</fullName>
    </submittedName>
</protein>
<dbReference type="Proteomes" id="UP000185487">
    <property type="component" value="Plasmid CBMB27-p1"/>
</dbReference>
<dbReference type="Proteomes" id="UP000199140">
    <property type="component" value="Unassembled WGS sequence"/>
</dbReference>
<evidence type="ECO:0000313" key="3">
    <source>
        <dbReference type="Proteomes" id="UP000185487"/>
    </source>
</evidence>